<accession>A0ABS4UKC5</accession>
<comment type="caution">
    <text evidence="2">The sequence shown here is derived from an EMBL/GenBank/DDBJ whole genome shotgun (WGS) entry which is preliminary data.</text>
</comment>
<evidence type="ECO:0000313" key="2">
    <source>
        <dbReference type="EMBL" id="MBP2351984.1"/>
    </source>
</evidence>
<evidence type="ECO:0000256" key="1">
    <source>
        <dbReference type="SAM" id="MobiDB-lite"/>
    </source>
</evidence>
<protein>
    <submittedName>
        <fullName evidence="2">Uncharacterized protein</fullName>
    </submittedName>
</protein>
<reference evidence="2 3" key="1">
    <citation type="submission" date="2021-03" db="EMBL/GenBank/DDBJ databases">
        <title>Sequencing the genomes of 1000 actinobacteria strains.</title>
        <authorList>
            <person name="Klenk H.-P."/>
        </authorList>
    </citation>
    <scope>NUCLEOTIDE SEQUENCE [LARGE SCALE GENOMIC DNA]</scope>
    <source>
        <strain evidence="2 3">DSM 18824</strain>
    </source>
</reference>
<gene>
    <name evidence="2" type="ORF">JOF29_003067</name>
</gene>
<evidence type="ECO:0000313" key="3">
    <source>
        <dbReference type="Proteomes" id="UP000755585"/>
    </source>
</evidence>
<keyword evidence="3" id="KW-1185">Reference proteome</keyword>
<sequence length="139" mass="14937">MQAPAGTAIEFECAERPAPGTGDRSITRAAGQLRWRRVPCRAACGFRAGWEPCPCSLRRRVPSGQPERARRTPAPARYGAGFPAGNQSGRAVPLPLLATAQGSQRATRAGAPYPSPCQWQVPPPQGSDQSMPRVFWVSQ</sequence>
<dbReference type="EMBL" id="JAGINT010000001">
    <property type="protein sequence ID" value="MBP2351984.1"/>
    <property type="molecule type" value="Genomic_DNA"/>
</dbReference>
<proteinExistence type="predicted"/>
<feature type="region of interest" description="Disordered" evidence="1">
    <location>
        <begin position="1"/>
        <end position="25"/>
    </location>
</feature>
<feature type="region of interest" description="Disordered" evidence="1">
    <location>
        <begin position="57"/>
        <end position="131"/>
    </location>
</feature>
<organism evidence="2 3">
    <name type="scientific">Kribbella aluminosa</name>
    <dbReference type="NCBI Taxonomy" id="416017"/>
    <lineage>
        <taxon>Bacteria</taxon>
        <taxon>Bacillati</taxon>
        <taxon>Actinomycetota</taxon>
        <taxon>Actinomycetes</taxon>
        <taxon>Propionibacteriales</taxon>
        <taxon>Kribbellaceae</taxon>
        <taxon>Kribbella</taxon>
    </lineage>
</organism>
<name>A0ABS4UKC5_9ACTN</name>
<dbReference type="Proteomes" id="UP000755585">
    <property type="component" value="Unassembled WGS sequence"/>
</dbReference>